<evidence type="ECO:0000313" key="4">
    <source>
        <dbReference type="Proteomes" id="UP000242525"/>
    </source>
</evidence>
<dbReference type="CDD" id="cd02440">
    <property type="entry name" value="AdoMet_MTases"/>
    <property type="match status" value="1"/>
</dbReference>
<dbReference type="PANTHER" id="PTHR42912:SF83">
    <property type="entry name" value="METHYLTRANSFERASE TYPE 11 DOMAIN-CONTAINING PROTEIN"/>
    <property type="match status" value="1"/>
</dbReference>
<organism evidence="3 4">
    <name type="scientific">Geotrichum candidum</name>
    <name type="common">Oospora lactis</name>
    <name type="synonym">Dipodascus geotrichum</name>
    <dbReference type="NCBI Taxonomy" id="1173061"/>
    <lineage>
        <taxon>Eukaryota</taxon>
        <taxon>Fungi</taxon>
        <taxon>Dikarya</taxon>
        <taxon>Ascomycota</taxon>
        <taxon>Saccharomycotina</taxon>
        <taxon>Dipodascomycetes</taxon>
        <taxon>Dipodascales</taxon>
        <taxon>Dipodascaceae</taxon>
        <taxon>Geotrichum</taxon>
    </lineage>
</organism>
<gene>
    <name evidence="3" type="ORF">BN980_GECA13s02793g</name>
</gene>
<name>A0A0J9XFM8_GEOCN</name>
<dbReference type="OrthoDB" id="416496at2759"/>
<comment type="caution">
    <text evidence="3">The sequence shown here is derived from an EMBL/GenBank/DDBJ whole genome shotgun (WGS) entry which is preliminary data.</text>
</comment>
<dbReference type="GO" id="GO:0008168">
    <property type="term" value="F:methyltransferase activity"/>
    <property type="evidence" value="ECO:0007669"/>
    <property type="project" value="TreeGrafter"/>
</dbReference>
<feature type="compositionally biased region" description="Basic and acidic residues" evidence="1">
    <location>
        <begin position="118"/>
        <end position="152"/>
    </location>
</feature>
<accession>A0A0J9XFM8</accession>
<dbReference type="InterPro" id="IPR029063">
    <property type="entry name" value="SAM-dependent_MTases_sf"/>
</dbReference>
<dbReference type="InterPro" id="IPR041698">
    <property type="entry name" value="Methyltransf_25"/>
</dbReference>
<dbReference type="AlphaFoldDB" id="A0A0J9XFM8"/>
<dbReference type="EMBL" id="CCBN010000013">
    <property type="protein sequence ID" value="CDO56088.1"/>
    <property type="molecule type" value="Genomic_DNA"/>
</dbReference>
<dbReference type="PANTHER" id="PTHR42912">
    <property type="entry name" value="METHYLTRANSFERASE"/>
    <property type="match status" value="1"/>
</dbReference>
<feature type="domain" description="Methyltransferase" evidence="2">
    <location>
        <begin position="202"/>
        <end position="301"/>
    </location>
</feature>
<keyword evidence="4" id="KW-1185">Reference proteome</keyword>
<sequence>MYNLLKRGPQPIKRPLGSLSQSVFLAPSARLSLRHFSTPKPSRPPAPPPKNLFKTKYKQIRLVWKQMNEHPSFRTWASFGMILLYVATAYAGIQYLNDTKYKATGEPNPYKKKEELEKERLEKTPIDEIKEVDTSKQSEDSDSHAKCNHNKDGLNVPAPRDTTDIFDGLAREYDNKIWFEELSSHIWYRRRQLMKQVKGDALEVSCGTGRNIPYFDKDKIDSITFLDSSKTMLEIAREKFTKKYPEYEKVQYVRGKAEDLAQMASHSGQKFDTIFETFGLCSHEDPQAALENFKALLRPNGRIILLEHGRSSYDSLNKTMDKKAEQRVKEWGCRWNLDIDGIVKDSGLEILESDKYHFGSTYYYILKRSEDE</sequence>
<dbReference type="SUPFAM" id="SSF53335">
    <property type="entry name" value="S-adenosyl-L-methionine-dependent methyltransferases"/>
    <property type="match status" value="1"/>
</dbReference>
<evidence type="ECO:0000259" key="2">
    <source>
        <dbReference type="Pfam" id="PF13649"/>
    </source>
</evidence>
<dbReference type="Proteomes" id="UP000242525">
    <property type="component" value="Unassembled WGS sequence"/>
</dbReference>
<dbReference type="InterPro" id="IPR050508">
    <property type="entry name" value="Methyltransf_Superfamily"/>
</dbReference>
<feature type="region of interest" description="Disordered" evidence="1">
    <location>
        <begin position="118"/>
        <end position="158"/>
    </location>
</feature>
<dbReference type="Pfam" id="PF13649">
    <property type="entry name" value="Methyltransf_25"/>
    <property type="match status" value="1"/>
</dbReference>
<proteinExistence type="predicted"/>
<reference evidence="3" key="1">
    <citation type="submission" date="2014-03" db="EMBL/GenBank/DDBJ databases">
        <authorList>
            <person name="Casaregola S."/>
        </authorList>
    </citation>
    <scope>NUCLEOTIDE SEQUENCE [LARGE SCALE GENOMIC DNA]</scope>
    <source>
        <strain evidence="3">CLIB 918</strain>
    </source>
</reference>
<evidence type="ECO:0000256" key="1">
    <source>
        <dbReference type="SAM" id="MobiDB-lite"/>
    </source>
</evidence>
<evidence type="ECO:0000313" key="3">
    <source>
        <dbReference type="EMBL" id="CDO56088.1"/>
    </source>
</evidence>
<dbReference type="STRING" id="1173061.A0A0J9XFM8"/>
<dbReference type="Gene3D" id="3.40.50.150">
    <property type="entry name" value="Vaccinia Virus protein VP39"/>
    <property type="match status" value="1"/>
</dbReference>
<protein>
    <submittedName>
        <fullName evidence="3">Similar to Saccharomyces cerevisiae YDR316W OMS1 Protein integral to the mitochondrial membrane</fullName>
    </submittedName>
</protein>